<dbReference type="SUPFAM" id="SSF52540">
    <property type="entry name" value="P-loop containing nucleoside triphosphate hydrolases"/>
    <property type="match status" value="1"/>
</dbReference>
<dbReference type="GO" id="GO:0005886">
    <property type="term" value="C:plasma membrane"/>
    <property type="evidence" value="ECO:0007669"/>
    <property type="project" value="TreeGrafter"/>
</dbReference>
<dbReference type="GO" id="GO:0005524">
    <property type="term" value="F:ATP binding"/>
    <property type="evidence" value="ECO:0007669"/>
    <property type="project" value="UniProtKB-KW"/>
</dbReference>
<keyword evidence="1" id="KW-0813">Transport</keyword>
<proteinExistence type="inferred from homology"/>
<dbReference type="FunFam" id="3.40.50.300:FF:000032">
    <property type="entry name" value="Export ABC transporter ATP-binding protein"/>
    <property type="match status" value="1"/>
</dbReference>
<dbReference type="InterPro" id="IPR017911">
    <property type="entry name" value="MacB-like_ATP-bd"/>
</dbReference>
<keyword evidence="2" id="KW-1003">Cell membrane</keyword>
<evidence type="ECO:0000256" key="3">
    <source>
        <dbReference type="ARBA" id="ARBA00022741"/>
    </source>
</evidence>
<evidence type="ECO:0000313" key="8">
    <source>
        <dbReference type="Proteomes" id="UP000231658"/>
    </source>
</evidence>
<dbReference type="STRING" id="1867952.MTBPR1_20010"/>
<dbReference type="GO" id="GO:0016887">
    <property type="term" value="F:ATP hydrolysis activity"/>
    <property type="evidence" value="ECO:0007669"/>
    <property type="project" value="InterPro"/>
</dbReference>
<organism evidence="7 8">
    <name type="scientific">Candidatus Terasakiella magnetica</name>
    <dbReference type="NCBI Taxonomy" id="1867952"/>
    <lineage>
        <taxon>Bacteria</taxon>
        <taxon>Pseudomonadati</taxon>
        <taxon>Pseudomonadota</taxon>
        <taxon>Alphaproteobacteria</taxon>
        <taxon>Rhodospirillales</taxon>
        <taxon>Terasakiellaceae</taxon>
        <taxon>Terasakiella</taxon>
    </lineage>
</organism>
<dbReference type="GO" id="GO:0098796">
    <property type="term" value="C:membrane protein complex"/>
    <property type="evidence" value="ECO:0007669"/>
    <property type="project" value="UniProtKB-ARBA"/>
</dbReference>
<evidence type="ECO:0000256" key="2">
    <source>
        <dbReference type="ARBA" id="ARBA00022519"/>
    </source>
</evidence>
<gene>
    <name evidence="7" type="primary">ybbA</name>
    <name evidence="7" type="ORF">MTBPR1_20010</name>
</gene>
<dbReference type="PANTHER" id="PTHR24220">
    <property type="entry name" value="IMPORT ATP-BINDING PROTEIN"/>
    <property type="match status" value="1"/>
</dbReference>
<evidence type="ECO:0000256" key="1">
    <source>
        <dbReference type="ARBA" id="ARBA00022448"/>
    </source>
</evidence>
<dbReference type="InterPro" id="IPR015854">
    <property type="entry name" value="ABC_transpr_LolD-like"/>
</dbReference>
<keyword evidence="2" id="KW-0997">Cell inner membrane</keyword>
<keyword evidence="3" id="KW-0547">Nucleotide-binding</keyword>
<dbReference type="Pfam" id="PF00005">
    <property type="entry name" value="ABC_tran"/>
    <property type="match status" value="1"/>
</dbReference>
<evidence type="ECO:0000259" key="6">
    <source>
        <dbReference type="PROSITE" id="PS50893"/>
    </source>
</evidence>
<protein>
    <submittedName>
        <fullName evidence="7">Putative transporter subunit: ATP-binding component of ABC superfamily</fullName>
    </submittedName>
</protein>
<keyword evidence="2" id="KW-0472">Membrane</keyword>
<evidence type="ECO:0000256" key="5">
    <source>
        <dbReference type="ARBA" id="ARBA00038388"/>
    </source>
</evidence>
<dbReference type="PROSITE" id="PS00211">
    <property type="entry name" value="ABC_TRANSPORTER_1"/>
    <property type="match status" value="1"/>
</dbReference>
<dbReference type="InterPro" id="IPR017871">
    <property type="entry name" value="ABC_transporter-like_CS"/>
</dbReference>
<evidence type="ECO:0000313" key="7">
    <source>
        <dbReference type="EMBL" id="SCA56162.1"/>
    </source>
</evidence>
<keyword evidence="8" id="KW-1185">Reference proteome</keyword>
<dbReference type="Proteomes" id="UP000231658">
    <property type="component" value="Unassembled WGS sequence"/>
</dbReference>
<dbReference type="PROSITE" id="PS50893">
    <property type="entry name" value="ABC_TRANSPORTER_2"/>
    <property type="match status" value="1"/>
</dbReference>
<dbReference type="AlphaFoldDB" id="A0A1C3RG20"/>
<dbReference type="InterPro" id="IPR027417">
    <property type="entry name" value="P-loop_NTPase"/>
</dbReference>
<reference evidence="7 8" key="1">
    <citation type="submission" date="2016-07" db="EMBL/GenBank/DDBJ databases">
        <authorList>
            <person name="Lefevre C.T."/>
        </authorList>
    </citation>
    <scope>NUCLEOTIDE SEQUENCE [LARGE SCALE GENOMIC DNA]</scope>
    <source>
        <strain evidence="7">PR1</strain>
    </source>
</reference>
<dbReference type="GO" id="GO:0022857">
    <property type="term" value="F:transmembrane transporter activity"/>
    <property type="evidence" value="ECO:0007669"/>
    <property type="project" value="TreeGrafter"/>
</dbReference>
<accession>A0A1C3RG20</accession>
<dbReference type="RefSeq" id="WP_069186845.1">
    <property type="nucleotide sequence ID" value="NZ_FLYE01000012.1"/>
</dbReference>
<sequence>MSDTPALQLQDIHLKLASQAGDVNILKGINLEIHRGETIAIVGPSGSGKSSMMMVIAGLERSTSGRVMISGKDVTNFSEDELALFRRDHIGIVFQDFHLVPTMTALENVSIPLEFANTPNAYVKAKEQLEAVGLGHRLEHYPSQLSGGEQQRVALARAFAAQPDLLLADEPTGNLDGETGEKVMDLLFNRHKAQNNTLLLITHDPKLAEKCDRTIHVQDGRISDHNLKEVAAS</sequence>
<name>A0A1C3RG20_9PROT</name>
<evidence type="ECO:0000256" key="4">
    <source>
        <dbReference type="ARBA" id="ARBA00022840"/>
    </source>
</evidence>
<feature type="domain" description="ABC transporter" evidence="6">
    <location>
        <begin position="7"/>
        <end position="230"/>
    </location>
</feature>
<dbReference type="OrthoDB" id="9786950at2"/>
<dbReference type="CDD" id="cd03255">
    <property type="entry name" value="ABC_MJ0796_LolCDE_FtsE"/>
    <property type="match status" value="1"/>
</dbReference>
<dbReference type="SMART" id="SM00382">
    <property type="entry name" value="AAA"/>
    <property type="match status" value="1"/>
</dbReference>
<dbReference type="EMBL" id="FLYE01000012">
    <property type="protein sequence ID" value="SCA56162.1"/>
    <property type="molecule type" value="Genomic_DNA"/>
</dbReference>
<dbReference type="Gene3D" id="3.40.50.300">
    <property type="entry name" value="P-loop containing nucleotide triphosphate hydrolases"/>
    <property type="match status" value="1"/>
</dbReference>
<dbReference type="InterPro" id="IPR003593">
    <property type="entry name" value="AAA+_ATPase"/>
</dbReference>
<comment type="similarity">
    <text evidence="5">Belongs to the ABC transporter superfamily. Macrolide exporter (TC 3.A.1.122) family.</text>
</comment>
<dbReference type="InterPro" id="IPR003439">
    <property type="entry name" value="ABC_transporter-like_ATP-bd"/>
</dbReference>
<keyword evidence="4 7" id="KW-0067">ATP-binding</keyword>